<comment type="caution">
    <text evidence="1">The sequence shown here is derived from an EMBL/GenBank/DDBJ whole genome shotgun (WGS) entry which is preliminary data.</text>
</comment>
<gene>
    <name evidence="1" type="ORF">EZ444_15700</name>
</gene>
<protein>
    <submittedName>
        <fullName evidence="1">Uncharacterized protein</fullName>
    </submittedName>
</protein>
<dbReference type="RefSeq" id="WP_131610101.1">
    <property type="nucleotide sequence ID" value="NZ_SJSM01000010.1"/>
</dbReference>
<sequence>MGKLDGKFIRGAVGDITFKKVGKKQYVQKKSKMTVKDQTEATKKSAQVFGQASSLASSIRVSLDSIIGFYDTFMVSRFTGDTGYVLNTALVAETQKFVFNPNSFNRFNGFEFNLNSPVKNYLFAQPEVTTSGNTLELTLPEMNIPQDLRFPQPGRNCIIALQIAQFDLKHGYHMESNIQSAEINYAYKPAIIPASKFTFEIAPGCLCIIGIALKYYEKTFAGNDTVNNKIFNPSAILKAFMTEGEPNMEITGAWLEMDFKNQPNP</sequence>
<accession>A0A4R0N6Q3</accession>
<name>A0A4R0N6Q3_9SPHI</name>
<dbReference type="OrthoDB" id="680708at2"/>
<organism evidence="1 2">
    <name type="scientific">Pedobacter hiemivivus</name>
    <dbReference type="NCBI Taxonomy" id="2530454"/>
    <lineage>
        <taxon>Bacteria</taxon>
        <taxon>Pseudomonadati</taxon>
        <taxon>Bacteroidota</taxon>
        <taxon>Sphingobacteriia</taxon>
        <taxon>Sphingobacteriales</taxon>
        <taxon>Sphingobacteriaceae</taxon>
        <taxon>Pedobacter</taxon>
    </lineage>
</organism>
<dbReference type="EMBL" id="SJSM01000010">
    <property type="protein sequence ID" value="TCC94953.1"/>
    <property type="molecule type" value="Genomic_DNA"/>
</dbReference>
<dbReference type="Proteomes" id="UP000291117">
    <property type="component" value="Unassembled WGS sequence"/>
</dbReference>
<dbReference type="AlphaFoldDB" id="A0A4R0N6Q3"/>
<reference evidence="1 2" key="1">
    <citation type="submission" date="2019-02" db="EMBL/GenBank/DDBJ databases">
        <title>Pedobacter sp. RP-3-8 sp. nov., isolated from Arctic soil.</title>
        <authorList>
            <person name="Dahal R.H."/>
        </authorList>
    </citation>
    <scope>NUCLEOTIDE SEQUENCE [LARGE SCALE GENOMIC DNA]</scope>
    <source>
        <strain evidence="1 2">RP-3-8</strain>
    </source>
</reference>
<keyword evidence="2" id="KW-1185">Reference proteome</keyword>
<evidence type="ECO:0000313" key="1">
    <source>
        <dbReference type="EMBL" id="TCC94953.1"/>
    </source>
</evidence>
<evidence type="ECO:0000313" key="2">
    <source>
        <dbReference type="Proteomes" id="UP000291117"/>
    </source>
</evidence>
<proteinExistence type="predicted"/>